<reference evidence="1 2" key="1">
    <citation type="submission" date="2019-08" db="EMBL/GenBank/DDBJ databases">
        <title>Complete genome sequence of Candidatus Uab amorphum.</title>
        <authorList>
            <person name="Shiratori T."/>
            <person name="Suzuki S."/>
            <person name="Kakizawa Y."/>
            <person name="Ishida K."/>
        </authorList>
    </citation>
    <scope>NUCLEOTIDE SEQUENCE [LARGE SCALE GENOMIC DNA]</scope>
    <source>
        <strain evidence="1 2">SRT547</strain>
    </source>
</reference>
<sequence length="510" mass="57497">MKIILLLISFCVLCSAQFDNLDDAVVRAILKDGTPRTIFEVQQKLEDAGGVLKPHIVANRGHDNPRFGSFSVFHTYTGPMQGGVVQEEELFIGFFTTQRQGVITTLQSFQSSLMIEIIAWDYTKKMYNFWELVGNGGSSEWHYRGDSQDVAADVEQINMGNKAAKFGQRLRCSGCHTLGGPILKEIEAPHNDWWNNNDKLNLGTLRLNFGSDPQNPEHFAARMFFEAEDVSNLSKQVKKGIDRLVAAREGNLHEQMRSLVSTMEMNLASDTKPLQAKSQIAIPKGFFVDERLLGKSAPQITIDTALYMQALQTVQSRFAQNETPGLIDARHAFLVPTRSYIDNKVIDVLLHKGILDEELIADILAIDFTNPVYSQKRKNLIRYIPKNAINAQHLREQLIANLQNTNETGAKELLSNLTDPRRNKEFHRKQALAFFDVCQQKGNVFVTVMNWVKIATQRRVEIQSSQPAQNPRGTILEPGFRVIFPQNNIATSAGKWFLNPVNGNLEINNK</sequence>
<dbReference type="Proteomes" id="UP000326354">
    <property type="component" value="Chromosome"/>
</dbReference>
<evidence type="ECO:0000313" key="2">
    <source>
        <dbReference type="Proteomes" id="UP000326354"/>
    </source>
</evidence>
<dbReference type="KEGG" id="uam:UABAM_05593"/>
<name>A0A5S9ITC4_UABAM</name>
<accession>A0A5S9ITC4</accession>
<protein>
    <submittedName>
        <fullName evidence="1">Uncharacterized protein</fullName>
    </submittedName>
</protein>
<keyword evidence="2" id="KW-1185">Reference proteome</keyword>
<evidence type="ECO:0000313" key="1">
    <source>
        <dbReference type="EMBL" id="BBM87190.1"/>
    </source>
</evidence>
<dbReference type="OrthoDB" id="3653866at2"/>
<organism evidence="1 2">
    <name type="scientific">Uabimicrobium amorphum</name>
    <dbReference type="NCBI Taxonomy" id="2596890"/>
    <lineage>
        <taxon>Bacteria</taxon>
        <taxon>Pseudomonadati</taxon>
        <taxon>Planctomycetota</taxon>
        <taxon>Candidatus Uabimicrobiia</taxon>
        <taxon>Candidatus Uabimicrobiales</taxon>
        <taxon>Candidatus Uabimicrobiaceae</taxon>
        <taxon>Candidatus Uabimicrobium</taxon>
    </lineage>
</organism>
<proteinExistence type="predicted"/>
<gene>
    <name evidence="1" type="ORF">UABAM_05593</name>
</gene>
<dbReference type="RefSeq" id="WP_151971217.1">
    <property type="nucleotide sequence ID" value="NZ_AP019860.1"/>
</dbReference>
<dbReference type="EMBL" id="AP019860">
    <property type="protein sequence ID" value="BBM87190.1"/>
    <property type="molecule type" value="Genomic_DNA"/>
</dbReference>
<dbReference type="AlphaFoldDB" id="A0A5S9ITC4"/>